<dbReference type="PANTHER" id="PTHR33121:SF76">
    <property type="entry name" value="SIGNALING PROTEIN"/>
    <property type="match status" value="1"/>
</dbReference>
<dbReference type="InterPro" id="IPR035919">
    <property type="entry name" value="EAL_sf"/>
</dbReference>
<evidence type="ECO:0000313" key="5">
    <source>
        <dbReference type="EMBL" id="BBP42799.1"/>
    </source>
</evidence>
<feature type="domain" description="GGDEF" evidence="3">
    <location>
        <begin position="451"/>
        <end position="608"/>
    </location>
</feature>
<dbReference type="CDD" id="cd01949">
    <property type="entry name" value="GGDEF"/>
    <property type="match status" value="1"/>
</dbReference>
<accession>A0A6F8PL21</accession>
<dbReference type="NCBIfam" id="TIGR00254">
    <property type="entry name" value="GGDEF"/>
    <property type="match status" value="1"/>
</dbReference>
<dbReference type="Pfam" id="PF00990">
    <property type="entry name" value="GGDEF"/>
    <property type="match status" value="1"/>
</dbReference>
<dbReference type="Pfam" id="PF00563">
    <property type="entry name" value="EAL"/>
    <property type="match status" value="1"/>
</dbReference>
<dbReference type="Pfam" id="PF00571">
    <property type="entry name" value="CBS"/>
    <property type="match status" value="1"/>
</dbReference>
<dbReference type="EMBL" id="AP021888">
    <property type="protein sequence ID" value="BBP42799.1"/>
    <property type="molecule type" value="Genomic_DNA"/>
</dbReference>
<sequence>MAQIQVVNYHPIKIALDEQLSTRLMSSPLGNELLTVFTGQHIRSCFQPIVDIKKRKVCGFEALTRGPQKSALFYPLNLFATAADFGCLYEMDILARVMAIESFAKQIDAADEAYLFLNVSVESVLNCHHQKGLTLAALDALGVEPSRIVIEITELQPVEDFNVFVTAINHYRKLGYKVAIDDLGSGYNGLRIWSEIRPDFVKIDRHFVTGIHKDADKRRFMETMVSLARGLKTKIVAEGVETELELRTLEALGVDFVQGFLFKKPDPRISNVLDYQWPIERQESLSGKFETVFSVISSDRRLNPDTSVAEVAEMFLTQLDADFFPVVGKGKVLGMVWRRDFMDVWARKYGQELHGRKAIVRLMDSQPIVVDCNTSLVTLSRLITDYRGQGRSDAFVVTQDDCYLGCGEFKDLLRKITDLKVESAQYANPLSGLPGNVPIQNFIGQLLAKNQEFAVIYVDVDHFKPYNDYYSFEQGDGVIRMISEVLKESVSIEDIALENMFIGHIGGDDFILVLQNIDLAQAMSQDILHGFQQRIGTFYLEQDRLQGGIHATDRNHEARFFPMMSLSLGVLLVRPNKFSHTQMLASYATKAKKGAKAAGGNSYFIFDSAELTDLV</sequence>
<gene>
    <name evidence="5" type="ORF">THMIRHAT_05450</name>
</gene>
<proteinExistence type="predicted"/>
<dbReference type="Gene3D" id="3.20.20.450">
    <property type="entry name" value="EAL domain"/>
    <property type="match status" value="1"/>
</dbReference>
<dbReference type="SMART" id="SM00267">
    <property type="entry name" value="GGDEF"/>
    <property type="match status" value="1"/>
</dbReference>
<dbReference type="PROSITE" id="PS51371">
    <property type="entry name" value="CBS"/>
    <property type="match status" value="1"/>
</dbReference>
<dbReference type="AlphaFoldDB" id="A0A6F8PL21"/>
<dbReference type="CDD" id="cd01948">
    <property type="entry name" value="EAL"/>
    <property type="match status" value="1"/>
</dbReference>
<dbReference type="GO" id="GO:0071111">
    <property type="term" value="F:cyclic-guanylate-specific phosphodiesterase activity"/>
    <property type="evidence" value="ECO:0007669"/>
    <property type="project" value="InterPro"/>
</dbReference>
<dbReference type="InterPro" id="IPR046342">
    <property type="entry name" value="CBS_dom_sf"/>
</dbReference>
<dbReference type="Gene3D" id="3.10.580.10">
    <property type="entry name" value="CBS-domain"/>
    <property type="match status" value="1"/>
</dbReference>
<dbReference type="SMART" id="SM00052">
    <property type="entry name" value="EAL"/>
    <property type="match status" value="1"/>
</dbReference>
<dbReference type="InterPro" id="IPR043128">
    <property type="entry name" value="Rev_trsase/Diguanyl_cyclase"/>
</dbReference>
<dbReference type="InterPro" id="IPR050706">
    <property type="entry name" value="Cyclic-di-GMP_PDE-like"/>
</dbReference>
<protein>
    <submittedName>
        <fullName evidence="5">GGDEF domain-containing protein</fullName>
    </submittedName>
</protein>
<dbReference type="InterPro" id="IPR029787">
    <property type="entry name" value="Nucleotide_cyclase"/>
</dbReference>
<evidence type="ECO:0000259" key="3">
    <source>
        <dbReference type="PROSITE" id="PS50887"/>
    </source>
</evidence>
<dbReference type="PROSITE" id="PS50887">
    <property type="entry name" value="GGDEF"/>
    <property type="match status" value="1"/>
</dbReference>
<feature type="domain" description="EAL" evidence="2">
    <location>
        <begin position="26"/>
        <end position="279"/>
    </location>
</feature>
<reference evidence="6" key="1">
    <citation type="submission" date="2019-11" db="EMBL/GenBank/DDBJ databases">
        <title>Isolation and characterization of two novel species in the genus Thiomicrorhabdus.</title>
        <authorList>
            <person name="Mochizuki J."/>
            <person name="Kojima H."/>
            <person name="Fukui M."/>
        </authorList>
    </citation>
    <scope>NUCLEOTIDE SEQUENCE [LARGE SCALE GENOMIC DNA]</scope>
    <source>
        <strain evidence="6">AkT22</strain>
    </source>
</reference>
<dbReference type="InterPro" id="IPR000644">
    <property type="entry name" value="CBS_dom"/>
</dbReference>
<dbReference type="PANTHER" id="PTHR33121">
    <property type="entry name" value="CYCLIC DI-GMP PHOSPHODIESTERASE PDEF"/>
    <property type="match status" value="1"/>
</dbReference>
<dbReference type="SUPFAM" id="SSF54631">
    <property type="entry name" value="CBS-domain pair"/>
    <property type="match status" value="1"/>
</dbReference>
<dbReference type="SUPFAM" id="SSF141868">
    <property type="entry name" value="EAL domain-like"/>
    <property type="match status" value="1"/>
</dbReference>
<dbReference type="KEGG" id="tzo:THMIRHAT_05450"/>
<dbReference type="PROSITE" id="PS50883">
    <property type="entry name" value="EAL"/>
    <property type="match status" value="1"/>
</dbReference>
<keyword evidence="6" id="KW-1185">Reference proteome</keyword>
<evidence type="ECO:0000256" key="1">
    <source>
        <dbReference type="PROSITE-ProRule" id="PRU00703"/>
    </source>
</evidence>
<dbReference type="RefSeq" id="WP_243831481.1">
    <property type="nucleotide sequence ID" value="NZ_AP021888.1"/>
</dbReference>
<feature type="domain" description="CBS" evidence="4">
    <location>
        <begin position="295"/>
        <end position="353"/>
    </location>
</feature>
<evidence type="ECO:0000313" key="6">
    <source>
        <dbReference type="Proteomes" id="UP000501466"/>
    </source>
</evidence>
<dbReference type="InterPro" id="IPR001633">
    <property type="entry name" value="EAL_dom"/>
</dbReference>
<dbReference type="Gene3D" id="3.30.70.270">
    <property type="match status" value="1"/>
</dbReference>
<evidence type="ECO:0000259" key="4">
    <source>
        <dbReference type="PROSITE" id="PS51371"/>
    </source>
</evidence>
<dbReference type="InterPro" id="IPR000160">
    <property type="entry name" value="GGDEF_dom"/>
</dbReference>
<organism evidence="5 6">
    <name type="scientific">Thiosulfativibrio zosterae</name>
    <dbReference type="NCBI Taxonomy" id="2675053"/>
    <lineage>
        <taxon>Bacteria</taxon>
        <taxon>Pseudomonadati</taxon>
        <taxon>Pseudomonadota</taxon>
        <taxon>Gammaproteobacteria</taxon>
        <taxon>Thiotrichales</taxon>
        <taxon>Piscirickettsiaceae</taxon>
        <taxon>Thiosulfativibrio</taxon>
    </lineage>
</organism>
<keyword evidence="1" id="KW-0129">CBS domain</keyword>
<evidence type="ECO:0000259" key="2">
    <source>
        <dbReference type="PROSITE" id="PS50883"/>
    </source>
</evidence>
<name>A0A6F8PL21_9GAMM</name>
<dbReference type="Proteomes" id="UP000501466">
    <property type="component" value="Chromosome"/>
</dbReference>
<dbReference type="SUPFAM" id="SSF55073">
    <property type="entry name" value="Nucleotide cyclase"/>
    <property type="match status" value="1"/>
</dbReference>